<feature type="transmembrane region" description="Helical" evidence="1">
    <location>
        <begin position="42"/>
        <end position="63"/>
    </location>
</feature>
<protein>
    <submittedName>
        <fullName evidence="2">Uncharacterized protein</fullName>
    </submittedName>
</protein>
<dbReference type="Proteomes" id="UP000190105">
    <property type="component" value="Unassembled WGS sequence"/>
</dbReference>
<accession>A0A1T4XI98</accession>
<sequence length="99" mass="11623">MQQEWDDLDRLIASSFDDIDAKEDYNVKLLNKTNKNSQRYTVSNYTPALSFIAAGVLLIITYASNLQYNIYNLEFWMRSYALSLGYNFNSIMKIFERVI</sequence>
<dbReference type="STRING" id="1147123.SAMN05443428_109105"/>
<proteinExistence type="predicted"/>
<organism evidence="2 3">
    <name type="scientific">Caloramator quimbayensis</name>
    <dbReference type="NCBI Taxonomy" id="1147123"/>
    <lineage>
        <taxon>Bacteria</taxon>
        <taxon>Bacillati</taxon>
        <taxon>Bacillota</taxon>
        <taxon>Clostridia</taxon>
        <taxon>Eubacteriales</taxon>
        <taxon>Clostridiaceae</taxon>
        <taxon>Caloramator</taxon>
    </lineage>
</organism>
<evidence type="ECO:0000313" key="3">
    <source>
        <dbReference type="Proteomes" id="UP000190105"/>
    </source>
</evidence>
<dbReference type="EMBL" id="FUYH01000009">
    <property type="protein sequence ID" value="SKA89289.1"/>
    <property type="molecule type" value="Genomic_DNA"/>
</dbReference>
<reference evidence="3" key="1">
    <citation type="submission" date="2017-02" db="EMBL/GenBank/DDBJ databases">
        <authorList>
            <person name="Varghese N."/>
            <person name="Submissions S."/>
        </authorList>
    </citation>
    <scope>NUCLEOTIDE SEQUENCE [LARGE SCALE GENOMIC DNA]</scope>
    <source>
        <strain evidence="3">USBA 833</strain>
    </source>
</reference>
<dbReference type="AlphaFoldDB" id="A0A1T4XI98"/>
<keyword evidence="1" id="KW-0812">Transmembrane</keyword>
<gene>
    <name evidence="2" type="ORF">SAMN05443428_109105</name>
</gene>
<evidence type="ECO:0000313" key="2">
    <source>
        <dbReference type="EMBL" id="SKA89289.1"/>
    </source>
</evidence>
<name>A0A1T4XI98_9CLOT</name>
<keyword evidence="3" id="KW-1185">Reference proteome</keyword>
<keyword evidence="1" id="KW-0472">Membrane</keyword>
<evidence type="ECO:0000256" key="1">
    <source>
        <dbReference type="SAM" id="Phobius"/>
    </source>
</evidence>
<keyword evidence="1" id="KW-1133">Transmembrane helix</keyword>
<dbReference type="OrthoDB" id="1911694at2"/>
<dbReference type="RefSeq" id="WP_078696524.1">
    <property type="nucleotide sequence ID" value="NZ_FUYH01000009.1"/>
</dbReference>